<organism evidence="2 3">
    <name type="scientific">Pyricularia oryzae (strain 70-15 / ATCC MYA-4617 / FGSC 8958)</name>
    <name type="common">Rice blast fungus</name>
    <name type="synonym">Magnaporthe oryzae</name>
    <dbReference type="NCBI Taxonomy" id="242507"/>
    <lineage>
        <taxon>Eukaryota</taxon>
        <taxon>Fungi</taxon>
        <taxon>Dikarya</taxon>
        <taxon>Ascomycota</taxon>
        <taxon>Pezizomycotina</taxon>
        <taxon>Sordariomycetes</taxon>
        <taxon>Sordariomycetidae</taxon>
        <taxon>Magnaporthales</taxon>
        <taxon>Pyriculariaceae</taxon>
        <taxon>Pyricularia</taxon>
    </lineage>
</organism>
<dbReference type="GeneID" id="12985645"/>
<protein>
    <submittedName>
        <fullName evidence="2">Uncharacterized protein</fullName>
    </submittedName>
</protein>
<name>G4N8G9_PYRO7</name>
<evidence type="ECO:0000313" key="2">
    <source>
        <dbReference type="EMBL" id="EHA51017.1"/>
    </source>
</evidence>
<dbReference type="RefSeq" id="XP_003717336.1">
    <property type="nucleotide sequence ID" value="XM_003717288.1"/>
</dbReference>
<gene>
    <name evidence="2" type="ORF">MGG_17204</name>
</gene>
<evidence type="ECO:0000256" key="1">
    <source>
        <dbReference type="SAM" id="MobiDB-lite"/>
    </source>
</evidence>
<dbReference type="Proteomes" id="UP000009058">
    <property type="component" value="Chromosome 4"/>
</dbReference>
<feature type="region of interest" description="Disordered" evidence="1">
    <location>
        <begin position="15"/>
        <end position="42"/>
    </location>
</feature>
<dbReference type="VEuPathDB" id="FungiDB:MGG_17204"/>
<proteinExistence type="predicted"/>
<dbReference type="OMA" id="QWFTEEN"/>
<dbReference type="InParanoid" id="G4N8G9"/>
<feature type="non-terminal residue" evidence="2">
    <location>
        <position position="126"/>
    </location>
</feature>
<evidence type="ECO:0000313" key="3">
    <source>
        <dbReference type="Proteomes" id="UP000009058"/>
    </source>
</evidence>
<feature type="region of interest" description="Disordered" evidence="1">
    <location>
        <begin position="91"/>
        <end position="126"/>
    </location>
</feature>
<reference key="2">
    <citation type="submission" date="2011-05" db="EMBL/GenBank/DDBJ databases">
        <title>The Genome Sequence of Magnaporthe oryzae 70-15.</title>
        <authorList>
            <consortium name="The Broad Institute Genome Sequencing Platform"/>
            <person name="Ma L.-J."/>
            <person name="Dead R."/>
            <person name="Young S.K."/>
            <person name="Zeng Q."/>
            <person name="Gargeya S."/>
            <person name="Fitzgerald M."/>
            <person name="Haas B."/>
            <person name="Abouelleil A."/>
            <person name="Alvarado L."/>
            <person name="Arachchi H.M."/>
            <person name="Berlin A."/>
            <person name="Brown A."/>
            <person name="Chapman S.B."/>
            <person name="Chen Z."/>
            <person name="Dunbar C."/>
            <person name="Freedman E."/>
            <person name="Gearin G."/>
            <person name="Gellesch M."/>
            <person name="Goldberg J."/>
            <person name="Griggs A."/>
            <person name="Gujja S."/>
            <person name="Heiman D."/>
            <person name="Howarth C."/>
            <person name="Larson L."/>
            <person name="Lui A."/>
            <person name="MacDonald P.J.P."/>
            <person name="Mehta T."/>
            <person name="Montmayeur A."/>
            <person name="Murphy C."/>
            <person name="Neiman D."/>
            <person name="Pearson M."/>
            <person name="Priest M."/>
            <person name="Roberts A."/>
            <person name="Saif S."/>
            <person name="Shea T."/>
            <person name="Shenoy N."/>
            <person name="Sisk P."/>
            <person name="Stolte C."/>
            <person name="Sykes S."/>
            <person name="Yandava C."/>
            <person name="Wortman J."/>
            <person name="Nusbaum C."/>
            <person name="Birren B."/>
        </authorList>
    </citation>
    <scope>NUCLEOTIDE SEQUENCE</scope>
    <source>
        <strain>70-15</strain>
    </source>
</reference>
<dbReference type="KEGG" id="mgr:MGG_17204"/>
<accession>G4N8G9</accession>
<sequence>SLCCLPVQIQRHALTDSSAHGQQRQNVTPVPSRHPQNGPVTSTRRFFVNGSYELNTPQNTATKLRIRQWFTEENLRKPSEQPEWLTKMGVLNHAQHGRRQIAPERSQPGLNRANRGDRVGNPRRTP</sequence>
<keyword evidence="3" id="KW-1185">Reference proteome</keyword>
<reference evidence="2 3" key="1">
    <citation type="journal article" date="2005" name="Nature">
        <title>The genome sequence of the rice blast fungus Magnaporthe grisea.</title>
        <authorList>
            <person name="Dean R.A."/>
            <person name="Talbot N.J."/>
            <person name="Ebbole D.J."/>
            <person name="Farman M.L."/>
            <person name="Mitchell T.K."/>
            <person name="Orbach M.J."/>
            <person name="Thon M."/>
            <person name="Kulkarni R."/>
            <person name="Xu J.R."/>
            <person name="Pan H."/>
            <person name="Read N.D."/>
            <person name="Lee Y.H."/>
            <person name="Carbone I."/>
            <person name="Brown D."/>
            <person name="Oh Y.Y."/>
            <person name="Donofrio N."/>
            <person name="Jeong J.S."/>
            <person name="Soanes D.M."/>
            <person name="Djonovic S."/>
            <person name="Kolomiets E."/>
            <person name="Rehmeyer C."/>
            <person name="Li W."/>
            <person name="Harding M."/>
            <person name="Kim S."/>
            <person name="Lebrun M.H."/>
            <person name="Bohnert H."/>
            <person name="Coughlan S."/>
            <person name="Butler J."/>
            <person name="Calvo S."/>
            <person name="Ma L.J."/>
            <person name="Nicol R."/>
            <person name="Purcell S."/>
            <person name="Nusbaum C."/>
            <person name="Galagan J.E."/>
            <person name="Birren B.W."/>
        </authorList>
    </citation>
    <scope>NUCLEOTIDE SEQUENCE [LARGE SCALE GENOMIC DNA]</scope>
    <source>
        <strain evidence="3">70-15 / ATCC MYA-4617 / FGSC 8958</strain>
    </source>
</reference>
<dbReference type="AlphaFoldDB" id="G4N8G9"/>
<dbReference type="EMBL" id="CM001234">
    <property type="protein sequence ID" value="EHA51017.1"/>
    <property type="molecule type" value="Genomic_DNA"/>
</dbReference>
<dbReference type="HOGENOM" id="CLU_1986848_0_0_1"/>